<dbReference type="EMBL" id="JBJJXI010000018">
    <property type="protein sequence ID" value="KAL3406860.1"/>
    <property type="molecule type" value="Genomic_DNA"/>
</dbReference>
<gene>
    <name evidence="2" type="ORF">TKK_000982</name>
</gene>
<name>A0ABD2XNE7_9HYME</name>
<evidence type="ECO:0000313" key="2">
    <source>
        <dbReference type="EMBL" id="KAL3406860.1"/>
    </source>
</evidence>
<evidence type="ECO:0000256" key="1">
    <source>
        <dbReference type="SAM" id="MobiDB-lite"/>
    </source>
</evidence>
<sequence length="134" mass="14392">MGLITDKQQSSKDAKDSRKQNKSFKNAWDEASSSSGNNNNNNNNCDSKTWQQQQQQSSEKIGEDWKSVAKWKQLAYYKVTQLGGSLATGLDNNNKNGNSSSSSKLSNNNAFIAVSAVAKPSTLCARSGLGVAPG</sequence>
<reference evidence="2 3" key="1">
    <citation type="journal article" date="2024" name="bioRxiv">
        <title>A reference genome for Trichogramma kaykai: A tiny desert-dwelling parasitoid wasp with competing sex-ratio distorters.</title>
        <authorList>
            <person name="Culotta J."/>
            <person name="Lindsey A.R."/>
        </authorList>
    </citation>
    <scope>NUCLEOTIDE SEQUENCE [LARGE SCALE GENOMIC DNA]</scope>
    <source>
        <strain evidence="2 3">KSX58</strain>
    </source>
</reference>
<accession>A0ABD2XNE7</accession>
<feature type="region of interest" description="Disordered" evidence="1">
    <location>
        <begin position="86"/>
        <end position="105"/>
    </location>
</feature>
<proteinExistence type="predicted"/>
<feature type="compositionally biased region" description="Low complexity" evidence="1">
    <location>
        <begin position="32"/>
        <end position="44"/>
    </location>
</feature>
<organism evidence="2 3">
    <name type="scientific">Trichogramma kaykai</name>
    <dbReference type="NCBI Taxonomy" id="54128"/>
    <lineage>
        <taxon>Eukaryota</taxon>
        <taxon>Metazoa</taxon>
        <taxon>Ecdysozoa</taxon>
        <taxon>Arthropoda</taxon>
        <taxon>Hexapoda</taxon>
        <taxon>Insecta</taxon>
        <taxon>Pterygota</taxon>
        <taxon>Neoptera</taxon>
        <taxon>Endopterygota</taxon>
        <taxon>Hymenoptera</taxon>
        <taxon>Apocrita</taxon>
        <taxon>Proctotrupomorpha</taxon>
        <taxon>Chalcidoidea</taxon>
        <taxon>Trichogrammatidae</taxon>
        <taxon>Trichogramma</taxon>
    </lineage>
</organism>
<feature type="compositionally biased region" description="Basic and acidic residues" evidence="1">
    <location>
        <begin position="9"/>
        <end position="19"/>
    </location>
</feature>
<feature type="compositionally biased region" description="Low complexity" evidence="1">
    <location>
        <begin position="92"/>
        <end position="105"/>
    </location>
</feature>
<evidence type="ECO:0000313" key="3">
    <source>
        <dbReference type="Proteomes" id="UP001627154"/>
    </source>
</evidence>
<dbReference type="AlphaFoldDB" id="A0ABD2XNE7"/>
<protein>
    <submittedName>
        <fullName evidence="2">Uncharacterized protein</fullName>
    </submittedName>
</protein>
<keyword evidence="3" id="KW-1185">Reference proteome</keyword>
<comment type="caution">
    <text evidence="2">The sequence shown here is derived from an EMBL/GenBank/DDBJ whole genome shotgun (WGS) entry which is preliminary data.</text>
</comment>
<feature type="region of interest" description="Disordered" evidence="1">
    <location>
        <begin position="1"/>
        <end position="63"/>
    </location>
</feature>
<dbReference type="Proteomes" id="UP001627154">
    <property type="component" value="Unassembled WGS sequence"/>
</dbReference>